<organism evidence="1 2">
    <name type="scientific">Mycena metata</name>
    <dbReference type="NCBI Taxonomy" id="1033252"/>
    <lineage>
        <taxon>Eukaryota</taxon>
        <taxon>Fungi</taxon>
        <taxon>Dikarya</taxon>
        <taxon>Basidiomycota</taxon>
        <taxon>Agaricomycotina</taxon>
        <taxon>Agaricomycetes</taxon>
        <taxon>Agaricomycetidae</taxon>
        <taxon>Agaricales</taxon>
        <taxon>Marasmiineae</taxon>
        <taxon>Mycenaceae</taxon>
        <taxon>Mycena</taxon>
    </lineage>
</organism>
<sequence length="99" mass="10907">MPTPPTPAQMRLNNIKTSATTVLDTLELLANASNLPFLKPITLTARSLLNLVQSVNKNKCAEMMEQVYEVLHGIIKLHVQSDTGHLSPSSLKHIAEFTE</sequence>
<proteinExistence type="predicted"/>
<accession>A0AAD7NLC4</accession>
<evidence type="ECO:0000313" key="2">
    <source>
        <dbReference type="Proteomes" id="UP001215598"/>
    </source>
</evidence>
<protein>
    <submittedName>
        <fullName evidence="1">Uncharacterized protein</fullName>
    </submittedName>
</protein>
<name>A0AAD7NLC4_9AGAR</name>
<keyword evidence="2" id="KW-1185">Reference proteome</keyword>
<dbReference type="EMBL" id="JARKIB010000025">
    <property type="protein sequence ID" value="KAJ7765608.1"/>
    <property type="molecule type" value="Genomic_DNA"/>
</dbReference>
<dbReference type="Proteomes" id="UP001215598">
    <property type="component" value="Unassembled WGS sequence"/>
</dbReference>
<reference evidence="1" key="1">
    <citation type="submission" date="2023-03" db="EMBL/GenBank/DDBJ databases">
        <title>Massive genome expansion in bonnet fungi (Mycena s.s.) driven by repeated elements and novel gene families across ecological guilds.</title>
        <authorList>
            <consortium name="Lawrence Berkeley National Laboratory"/>
            <person name="Harder C.B."/>
            <person name="Miyauchi S."/>
            <person name="Viragh M."/>
            <person name="Kuo A."/>
            <person name="Thoen E."/>
            <person name="Andreopoulos B."/>
            <person name="Lu D."/>
            <person name="Skrede I."/>
            <person name="Drula E."/>
            <person name="Henrissat B."/>
            <person name="Morin E."/>
            <person name="Kohler A."/>
            <person name="Barry K."/>
            <person name="LaButti K."/>
            <person name="Morin E."/>
            <person name="Salamov A."/>
            <person name="Lipzen A."/>
            <person name="Mereny Z."/>
            <person name="Hegedus B."/>
            <person name="Baldrian P."/>
            <person name="Stursova M."/>
            <person name="Weitz H."/>
            <person name="Taylor A."/>
            <person name="Grigoriev I.V."/>
            <person name="Nagy L.G."/>
            <person name="Martin F."/>
            <person name="Kauserud H."/>
        </authorList>
    </citation>
    <scope>NUCLEOTIDE SEQUENCE</scope>
    <source>
        <strain evidence="1">CBHHK182m</strain>
    </source>
</reference>
<comment type="caution">
    <text evidence="1">The sequence shown here is derived from an EMBL/GenBank/DDBJ whole genome shotgun (WGS) entry which is preliminary data.</text>
</comment>
<evidence type="ECO:0000313" key="1">
    <source>
        <dbReference type="EMBL" id="KAJ7765608.1"/>
    </source>
</evidence>
<gene>
    <name evidence="1" type="ORF">B0H16DRAFT_1717523</name>
</gene>
<dbReference type="AlphaFoldDB" id="A0AAD7NLC4"/>